<dbReference type="Pfam" id="PF00126">
    <property type="entry name" value="HTH_1"/>
    <property type="match status" value="1"/>
</dbReference>
<accession>A0A150NP43</accession>
<dbReference type="Gene3D" id="1.10.10.10">
    <property type="entry name" value="Winged helix-like DNA-binding domain superfamily/Winged helix DNA-binding domain"/>
    <property type="match status" value="1"/>
</dbReference>
<name>A0A150NP43_STRMT</name>
<dbReference type="PANTHER" id="PTHR30419:SF8">
    <property type="entry name" value="NITROGEN ASSIMILATION TRANSCRIPTIONAL ACTIVATOR-RELATED"/>
    <property type="match status" value="1"/>
</dbReference>
<dbReference type="GO" id="GO:0005829">
    <property type="term" value="C:cytosol"/>
    <property type="evidence" value="ECO:0007669"/>
    <property type="project" value="TreeGrafter"/>
</dbReference>
<dbReference type="PANTHER" id="PTHR30419">
    <property type="entry name" value="HTH-TYPE TRANSCRIPTIONAL REGULATOR YBHD"/>
    <property type="match status" value="1"/>
</dbReference>
<proteinExistence type="predicted"/>
<evidence type="ECO:0000313" key="2">
    <source>
        <dbReference type="EMBL" id="KYF35138.1"/>
    </source>
</evidence>
<evidence type="ECO:0000259" key="1">
    <source>
        <dbReference type="PROSITE" id="PS50931"/>
    </source>
</evidence>
<dbReference type="AlphaFoldDB" id="A0A150NP43"/>
<evidence type="ECO:0000313" key="3">
    <source>
        <dbReference type="Proteomes" id="UP000075618"/>
    </source>
</evidence>
<feature type="domain" description="HTH lysR-type" evidence="1">
    <location>
        <begin position="1"/>
        <end position="60"/>
    </location>
</feature>
<comment type="caution">
    <text evidence="2">The sequence shown here is derived from an EMBL/GenBank/DDBJ whole genome shotgun (WGS) entry which is preliminary data.</text>
</comment>
<dbReference type="InterPro" id="IPR050950">
    <property type="entry name" value="HTH-type_LysR_regulators"/>
</dbReference>
<dbReference type="InterPro" id="IPR000847">
    <property type="entry name" value="LysR_HTH_N"/>
</dbReference>
<dbReference type="Proteomes" id="UP000075618">
    <property type="component" value="Unassembled WGS sequence"/>
</dbReference>
<dbReference type="EMBL" id="LROT01000003">
    <property type="protein sequence ID" value="KYF35138.1"/>
    <property type="molecule type" value="Genomic_DNA"/>
</dbReference>
<dbReference type="SUPFAM" id="SSF46785">
    <property type="entry name" value="Winged helix' DNA-binding domain"/>
    <property type="match status" value="1"/>
</dbReference>
<dbReference type="PATRIC" id="fig|28037.237.peg.140"/>
<sequence>MNLKDLQYFYDLCQLQSYTEVAKQHKVSQPSISYAIKRLEEYFNCKLIHHDPSHRSFKLTPQGQILLKHTELILPEVISTRKEINRSLAQYSTVGFPPIIIQYLFAALNEKDKFDFLKKIRPIRGGSVELLNLLLKGDLNASLLGLIEPLNYPSIETHELFHKELYVVLSKNHPFATVPSLAFE</sequence>
<protein>
    <submittedName>
        <fullName evidence="2">Malolactic regulator</fullName>
    </submittedName>
</protein>
<dbReference type="InterPro" id="IPR036388">
    <property type="entry name" value="WH-like_DNA-bd_sf"/>
</dbReference>
<reference evidence="2 3" key="1">
    <citation type="submission" date="2016-01" db="EMBL/GenBank/DDBJ databases">
        <title>Highly variable Streptococcus oralis are common among viridans streptococci isolated from primates.</title>
        <authorList>
            <person name="Denapaite D."/>
            <person name="Rieger M."/>
            <person name="Koendgen S."/>
            <person name="Brueckner R."/>
            <person name="Ochigava I."/>
            <person name="Kappeler P."/>
            <person name="Maetz-Rensing K."/>
            <person name="Leendertz F."/>
            <person name="Hakenbeck R."/>
        </authorList>
    </citation>
    <scope>NUCLEOTIDE SEQUENCE [LARGE SCALE GENOMIC DNA]</scope>
    <source>
        <strain evidence="2 3">10712</strain>
    </source>
</reference>
<gene>
    <name evidence="2" type="ORF">SMI10712_00265</name>
</gene>
<dbReference type="Gene3D" id="3.40.190.290">
    <property type="match status" value="1"/>
</dbReference>
<dbReference type="InterPro" id="IPR036390">
    <property type="entry name" value="WH_DNA-bd_sf"/>
</dbReference>
<organism evidence="2 3">
    <name type="scientific">Streptococcus mitis</name>
    <dbReference type="NCBI Taxonomy" id="28037"/>
    <lineage>
        <taxon>Bacteria</taxon>
        <taxon>Bacillati</taxon>
        <taxon>Bacillota</taxon>
        <taxon>Bacilli</taxon>
        <taxon>Lactobacillales</taxon>
        <taxon>Streptococcaceae</taxon>
        <taxon>Streptococcus</taxon>
        <taxon>Streptococcus mitis group</taxon>
    </lineage>
</organism>
<dbReference type="PROSITE" id="PS50931">
    <property type="entry name" value="HTH_LYSR"/>
    <property type="match status" value="1"/>
</dbReference>
<dbReference type="GO" id="GO:0003700">
    <property type="term" value="F:DNA-binding transcription factor activity"/>
    <property type="evidence" value="ECO:0007669"/>
    <property type="project" value="InterPro"/>
</dbReference>